<evidence type="ECO:0000313" key="18">
    <source>
        <dbReference type="Proteomes" id="UP000027135"/>
    </source>
</evidence>
<keyword evidence="12" id="KW-0456">Lyase</keyword>
<dbReference type="OrthoDB" id="10263753at2759"/>
<dbReference type="HAMAP" id="MF_01208">
    <property type="entry name" value="PyrE"/>
    <property type="match status" value="1"/>
</dbReference>
<organism evidence="17 18">
    <name type="scientific">Zootermopsis nevadensis</name>
    <name type="common">Dampwood termite</name>
    <dbReference type="NCBI Taxonomy" id="136037"/>
    <lineage>
        <taxon>Eukaryota</taxon>
        <taxon>Metazoa</taxon>
        <taxon>Ecdysozoa</taxon>
        <taxon>Arthropoda</taxon>
        <taxon>Hexapoda</taxon>
        <taxon>Insecta</taxon>
        <taxon>Pterygota</taxon>
        <taxon>Neoptera</taxon>
        <taxon>Polyneoptera</taxon>
        <taxon>Dictyoptera</taxon>
        <taxon>Blattodea</taxon>
        <taxon>Blattoidea</taxon>
        <taxon>Termitoidae</taxon>
        <taxon>Termopsidae</taxon>
        <taxon>Zootermopsis</taxon>
    </lineage>
</organism>
<dbReference type="FunFam" id="3.20.20.70:FF:000114">
    <property type="entry name" value="Decarboxylase,orotidine phosphate"/>
    <property type="match status" value="1"/>
</dbReference>
<dbReference type="GO" id="GO:0044205">
    <property type="term" value="P:'de novo' UMP biosynthetic process"/>
    <property type="evidence" value="ECO:0007669"/>
    <property type="project" value="UniProtKB-UniPathway"/>
</dbReference>
<dbReference type="NCBIfam" id="TIGR01740">
    <property type="entry name" value="pyrF"/>
    <property type="match status" value="1"/>
</dbReference>
<reference evidence="17 18" key="1">
    <citation type="journal article" date="2014" name="Nat. Commun.">
        <title>Molecular traces of alternative social organization in a termite genome.</title>
        <authorList>
            <person name="Terrapon N."/>
            <person name="Li C."/>
            <person name="Robertson H.M."/>
            <person name="Ji L."/>
            <person name="Meng X."/>
            <person name="Booth W."/>
            <person name="Chen Z."/>
            <person name="Childers C.P."/>
            <person name="Glastad K.M."/>
            <person name="Gokhale K."/>
            <person name="Gowin J."/>
            <person name="Gronenberg W."/>
            <person name="Hermansen R.A."/>
            <person name="Hu H."/>
            <person name="Hunt B.G."/>
            <person name="Huylmans A.K."/>
            <person name="Khalil S.M."/>
            <person name="Mitchell R.D."/>
            <person name="Munoz-Torres M.C."/>
            <person name="Mustard J.A."/>
            <person name="Pan H."/>
            <person name="Reese J.T."/>
            <person name="Scharf M.E."/>
            <person name="Sun F."/>
            <person name="Vogel H."/>
            <person name="Xiao J."/>
            <person name="Yang W."/>
            <person name="Yang Z."/>
            <person name="Yang Z."/>
            <person name="Zhou J."/>
            <person name="Zhu J."/>
            <person name="Brent C.S."/>
            <person name="Elsik C.G."/>
            <person name="Goodisman M.A."/>
            <person name="Liberles D.A."/>
            <person name="Roe R.M."/>
            <person name="Vargo E.L."/>
            <person name="Vilcinskas A."/>
            <person name="Wang J."/>
            <person name="Bornberg-Bauer E."/>
            <person name="Korb J."/>
            <person name="Zhang G."/>
            <person name="Liebig J."/>
        </authorList>
    </citation>
    <scope>NUCLEOTIDE SEQUENCE [LARGE SCALE GENOMIC DNA]</scope>
    <source>
        <tissue evidence="17">Whole organism</tissue>
    </source>
</reference>
<dbReference type="InterPro" id="IPR029057">
    <property type="entry name" value="PRTase-like"/>
</dbReference>
<evidence type="ECO:0000256" key="5">
    <source>
        <dbReference type="ARBA" id="ARBA00011971"/>
    </source>
</evidence>
<dbReference type="PROSITE" id="PS00156">
    <property type="entry name" value="OMPDECASE"/>
    <property type="match status" value="1"/>
</dbReference>
<dbReference type="Proteomes" id="UP000027135">
    <property type="component" value="Unassembled WGS sequence"/>
</dbReference>
<evidence type="ECO:0000256" key="11">
    <source>
        <dbReference type="ARBA" id="ARBA00022975"/>
    </source>
</evidence>
<dbReference type="InterPro" id="IPR018089">
    <property type="entry name" value="OMPdecase_AS"/>
</dbReference>
<dbReference type="PANTHER" id="PTHR19278">
    <property type="entry name" value="OROTATE PHOSPHORIBOSYLTRANSFERASE"/>
    <property type="match status" value="1"/>
</dbReference>
<keyword evidence="11" id="KW-0665">Pyrimidine biosynthesis</keyword>
<comment type="similarity">
    <text evidence="4">In the C-terminal section; belongs to the OMP decarboxylase family.</text>
</comment>
<evidence type="ECO:0000313" key="17">
    <source>
        <dbReference type="EMBL" id="KDR24287.1"/>
    </source>
</evidence>
<dbReference type="InterPro" id="IPR000836">
    <property type="entry name" value="PRTase_dom"/>
</dbReference>
<feature type="binding site" evidence="15">
    <location>
        <position position="374"/>
    </location>
    <ligand>
        <name>substrate</name>
    </ligand>
</feature>
<protein>
    <recommendedName>
        <fullName evidence="7">Uridine 5'-monophosphate synthase</fullName>
        <ecNumber evidence="5">2.4.2.10</ecNumber>
        <ecNumber evidence="6">4.1.1.23</ecNumber>
    </recommendedName>
</protein>
<dbReference type="STRING" id="136037.A0A067RKE1"/>
<dbReference type="Gene3D" id="3.20.20.70">
    <property type="entry name" value="Aldolase class I"/>
    <property type="match status" value="1"/>
</dbReference>
<dbReference type="InterPro" id="IPR011060">
    <property type="entry name" value="RibuloseP-bd_barrel"/>
</dbReference>
<dbReference type="FunFam" id="3.40.50.2020:FF:000025">
    <property type="entry name" value="Uridine monophosphate synthetase"/>
    <property type="match status" value="1"/>
</dbReference>
<feature type="binding site" evidence="15">
    <location>
        <position position="434"/>
    </location>
    <ligand>
        <name>substrate</name>
    </ligand>
</feature>
<keyword evidence="10" id="KW-0210">Decarboxylase</keyword>
<dbReference type="InParanoid" id="A0A067RKE1"/>
<keyword evidence="13" id="KW-0511">Multifunctional enzyme</keyword>
<feature type="binding site" evidence="15">
    <location>
        <position position="283"/>
    </location>
    <ligand>
        <name>substrate</name>
    </ligand>
</feature>
<name>A0A067RKE1_ZOONE</name>
<evidence type="ECO:0000256" key="13">
    <source>
        <dbReference type="ARBA" id="ARBA00023268"/>
    </source>
</evidence>
<dbReference type="SMART" id="SM00934">
    <property type="entry name" value="OMPdecase"/>
    <property type="match status" value="1"/>
</dbReference>
<dbReference type="GO" id="GO:0006207">
    <property type="term" value="P:'de novo' pyrimidine nucleobase biosynthetic process"/>
    <property type="evidence" value="ECO:0007669"/>
    <property type="project" value="InterPro"/>
</dbReference>
<dbReference type="Pfam" id="PF00215">
    <property type="entry name" value="OMPdecase"/>
    <property type="match status" value="1"/>
</dbReference>
<dbReference type="SUPFAM" id="SSF51366">
    <property type="entry name" value="Ribulose-phoshate binding barrel"/>
    <property type="match status" value="1"/>
</dbReference>
<dbReference type="InterPro" id="IPR004467">
    <property type="entry name" value="Or_phspho_trans_dom"/>
</dbReference>
<dbReference type="CDD" id="cd04725">
    <property type="entry name" value="OMP_decarboxylase_like"/>
    <property type="match status" value="1"/>
</dbReference>
<dbReference type="Gene3D" id="3.40.50.2020">
    <property type="match status" value="1"/>
</dbReference>
<evidence type="ECO:0000256" key="1">
    <source>
        <dbReference type="ARBA" id="ARBA00004861"/>
    </source>
</evidence>
<dbReference type="eggNOG" id="KOG1377">
    <property type="taxonomic scope" value="Eukaryota"/>
</dbReference>
<evidence type="ECO:0000256" key="14">
    <source>
        <dbReference type="PIRSR" id="PIRSR614732-1"/>
    </source>
</evidence>
<dbReference type="SUPFAM" id="SSF53271">
    <property type="entry name" value="PRTase-like"/>
    <property type="match status" value="1"/>
</dbReference>
<dbReference type="NCBIfam" id="TIGR00336">
    <property type="entry name" value="pyrE"/>
    <property type="match status" value="1"/>
</dbReference>
<dbReference type="OMA" id="SAKHVCG"/>
<comment type="pathway">
    <text evidence="1">Pyrimidine metabolism; UMP biosynthesis via de novo pathway; UMP from orotate: step 2/2.</text>
</comment>
<feature type="binding site" evidence="15">
    <location>
        <position position="454"/>
    </location>
    <ligand>
        <name>substrate</name>
    </ligand>
</feature>
<keyword evidence="9" id="KW-0808">Transferase</keyword>
<dbReference type="EMBL" id="KK852421">
    <property type="protein sequence ID" value="KDR24287.1"/>
    <property type="molecule type" value="Genomic_DNA"/>
</dbReference>
<keyword evidence="8" id="KW-0328">Glycosyltransferase</keyword>
<dbReference type="EC" id="2.4.2.10" evidence="5"/>
<evidence type="ECO:0000256" key="15">
    <source>
        <dbReference type="PIRSR" id="PIRSR614732-2"/>
    </source>
</evidence>
<sequence>MAEFESKLKDLIIKLHEIEAVKFGLFKMKSGIDSPVYIDLRSIISYPAILETVAELLWEFAIKDIDCNQLCGVPYAAMPIATLISSYSKTPMVIRRKEAKKYGTKKLIEGKFSPGDKCVIVEDVVTSGSSILETIMDLQSEGLRVTSAVVVVDREQGGNYNLSEKGVTMHSLCTLSQILQVLKDAGRVNQEIVDSVKKYLAASQIHLDSTFFTAQPLTESVKPSRLSLPFSVRADQATNPVAAKLLKIMVAKQSNLCVAADVTSASKLIALAETVGPYVCLFKTHIDIVEDFSAQLIQQLLAAAQKHNFLLIEDRKFADIGHTVSLQYSHGTYKICSWADLVTVHPVPGEGVITGLKSAVADLHRGCFIVVEMSSAGNLTTPSYISSSMEICKKHPDFVVGVVCQTPSTLNNPGLLQLTPGVSLDCQNDGELGQQYNSPEDVIMLRGADIAVVGRGIVQAADPVQAAQEYRTKLWAAYEKRVSSLKLA</sequence>
<dbReference type="AlphaFoldDB" id="A0A067RKE1"/>
<comment type="pathway">
    <text evidence="2">Pyrimidine metabolism; UMP biosynthesis via de novo pathway; UMP from orotate: step 1/2.</text>
</comment>
<evidence type="ECO:0000256" key="7">
    <source>
        <dbReference type="ARBA" id="ARBA00015047"/>
    </source>
</evidence>
<feature type="binding site" evidence="15">
    <location>
        <position position="455"/>
    </location>
    <ligand>
        <name>substrate</name>
    </ligand>
</feature>
<feature type="domain" description="Orotidine 5'-phosphate decarboxylase" evidence="16">
    <location>
        <begin position="255"/>
        <end position="470"/>
    </location>
</feature>
<dbReference type="InterPro" id="IPR023031">
    <property type="entry name" value="OPRT"/>
</dbReference>
<dbReference type="InterPro" id="IPR014732">
    <property type="entry name" value="OMPdecase"/>
</dbReference>
<evidence type="ECO:0000256" key="12">
    <source>
        <dbReference type="ARBA" id="ARBA00023239"/>
    </source>
</evidence>
<dbReference type="InterPro" id="IPR013785">
    <property type="entry name" value="Aldolase_TIM"/>
</dbReference>
<evidence type="ECO:0000256" key="2">
    <source>
        <dbReference type="ARBA" id="ARBA00004889"/>
    </source>
</evidence>
<evidence type="ECO:0000256" key="8">
    <source>
        <dbReference type="ARBA" id="ARBA00022676"/>
    </source>
</evidence>
<dbReference type="PANTHER" id="PTHR19278:SF9">
    <property type="entry name" value="URIDINE 5'-MONOPHOSPHATE SYNTHASE"/>
    <property type="match status" value="1"/>
</dbReference>
<feature type="binding site" evidence="15">
    <location>
        <position position="261"/>
    </location>
    <ligand>
        <name>substrate</name>
    </ligand>
</feature>
<feature type="active site" description="For OMPdecase activity" evidence="14">
    <location>
        <position position="316"/>
    </location>
</feature>
<evidence type="ECO:0000259" key="16">
    <source>
        <dbReference type="SMART" id="SM00934"/>
    </source>
</evidence>
<dbReference type="InterPro" id="IPR001754">
    <property type="entry name" value="OMPdeCOase_dom"/>
</dbReference>
<dbReference type="FunCoup" id="A0A067RKE1">
    <property type="interactions" value="2057"/>
</dbReference>
<proteinExistence type="inferred from homology"/>
<evidence type="ECO:0000256" key="6">
    <source>
        <dbReference type="ARBA" id="ARBA00012321"/>
    </source>
</evidence>
<keyword evidence="18" id="KW-1185">Reference proteome</keyword>
<dbReference type="UniPathway" id="UPA00070">
    <property type="reaction ID" value="UER00119"/>
</dbReference>
<gene>
    <name evidence="17" type="ORF">L798_06749</name>
</gene>
<comment type="similarity">
    <text evidence="3">In the N-terminal section; belongs to the purine/pyrimidine phosphoribosyltransferase family.</text>
</comment>
<dbReference type="GO" id="GO:0004590">
    <property type="term" value="F:orotidine-5'-phosphate decarboxylase activity"/>
    <property type="evidence" value="ECO:0007669"/>
    <property type="project" value="UniProtKB-EC"/>
</dbReference>
<accession>A0A067RKE1</accession>
<feature type="active site" description="For OMPdecase activity" evidence="14">
    <location>
        <position position="319"/>
    </location>
</feature>
<dbReference type="CDD" id="cd06223">
    <property type="entry name" value="PRTases_typeI"/>
    <property type="match status" value="1"/>
</dbReference>
<dbReference type="EC" id="4.1.1.23" evidence="6"/>
<evidence type="ECO:0000256" key="9">
    <source>
        <dbReference type="ARBA" id="ARBA00022679"/>
    </source>
</evidence>
<feature type="active site" description="For OMPdecase activity" evidence="14">
    <location>
        <position position="314"/>
    </location>
</feature>
<evidence type="ECO:0000256" key="4">
    <source>
        <dbReference type="ARBA" id="ARBA00009769"/>
    </source>
</evidence>
<evidence type="ECO:0000256" key="3">
    <source>
        <dbReference type="ARBA" id="ARBA00006221"/>
    </source>
</evidence>
<dbReference type="GO" id="GO:0004588">
    <property type="term" value="F:orotate phosphoribosyltransferase activity"/>
    <property type="evidence" value="ECO:0007669"/>
    <property type="project" value="UniProtKB-EC"/>
</dbReference>
<evidence type="ECO:0000256" key="10">
    <source>
        <dbReference type="ARBA" id="ARBA00022793"/>
    </source>
</evidence>